<comment type="subcellular location">
    <subcellularLocation>
        <location evidence="1">Nucleus</location>
    </subcellularLocation>
</comment>
<evidence type="ECO:0000256" key="5">
    <source>
        <dbReference type="ARBA" id="ARBA00022618"/>
    </source>
</evidence>
<protein>
    <recommendedName>
        <fullName evidence="4">Anaphase-promoting complex subunit 1</fullName>
    </recommendedName>
</protein>
<dbReference type="EMBL" id="QPKB01000003">
    <property type="protein sequence ID" value="RWR78854.1"/>
    <property type="molecule type" value="Genomic_DNA"/>
</dbReference>
<dbReference type="STRING" id="337451.A0A443NK13"/>
<comment type="pathway">
    <text evidence="2">Protein modification; protein ubiquitination.</text>
</comment>
<keyword evidence="9" id="KW-0539">Nucleus</keyword>
<reference evidence="16 17" key="1">
    <citation type="journal article" date="2019" name="Nat. Plants">
        <title>Stout camphor tree genome fills gaps in understanding of flowering plant genome evolution.</title>
        <authorList>
            <person name="Chaw S.M."/>
            <person name="Liu Y.C."/>
            <person name="Wu Y.W."/>
            <person name="Wang H.Y."/>
            <person name="Lin C.I."/>
            <person name="Wu C.S."/>
            <person name="Ke H.M."/>
            <person name="Chang L.Y."/>
            <person name="Hsu C.Y."/>
            <person name="Yang H.T."/>
            <person name="Sudianto E."/>
            <person name="Hsu M.H."/>
            <person name="Wu K.P."/>
            <person name="Wang L.N."/>
            <person name="Leebens-Mack J.H."/>
            <person name="Tsai I.J."/>
        </authorList>
    </citation>
    <scope>NUCLEOTIDE SEQUENCE [LARGE SCALE GENOMIC DNA]</scope>
    <source>
        <strain evidence="17">cv. Chaw 1501</strain>
        <tissue evidence="16">Young leaves</tissue>
    </source>
</reference>
<keyword evidence="17" id="KW-1185">Reference proteome</keyword>
<dbReference type="InterPro" id="IPR011989">
    <property type="entry name" value="ARM-like"/>
</dbReference>
<dbReference type="Pfam" id="PF18122">
    <property type="entry name" value="APC1_C"/>
    <property type="match status" value="1"/>
</dbReference>
<dbReference type="GO" id="GO:0051301">
    <property type="term" value="P:cell division"/>
    <property type="evidence" value="ECO:0007669"/>
    <property type="project" value="UniProtKB-KW"/>
</dbReference>
<evidence type="ECO:0000259" key="13">
    <source>
        <dbReference type="Pfam" id="PF18122"/>
    </source>
</evidence>
<evidence type="ECO:0000259" key="14">
    <source>
        <dbReference type="Pfam" id="PF20518"/>
    </source>
</evidence>
<dbReference type="OrthoDB" id="26401at2759"/>
<comment type="caution">
    <text evidence="16">The sequence shown here is derived from an EMBL/GenBank/DDBJ whole genome shotgun (WGS) entry which is preliminary data.</text>
</comment>
<evidence type="ECO:0000256" key="1">
    <source>
        <dbReference type="ARBA" id="ARBA00004123"/>
    </source>
</evidence>
<accession>A0A443NK13</accession>
<evidence type="ECO:0000256" key="11">
    <source>
        <dbReference type="SAM" id="MobiDB-lite"/>
    </source>
</evidence>
<gene>
    <name evidence="16" type="ORF">CKAN_00740700</name>
</gene>
<dbReference type="Pfam" id="PF12859">
    <property type="entry name" value="ANAPC1"/>
    <property type="match status" value="1"/>
</dbReference>
<dbReference type="InterPro" id="IPR024990">
    <property type="entry name" value="Apc1"/>
</dbReference>
<sequence length="1832" mass="202660">MPIGSRHLTVLGEFKPFGLIAEALDGGKPPENAHDNYHYFLFDPDITRERDDSSPESDLSPSDSCLHGSGGDNELFIRGNRMTWSTGSRVHRRYTSCSSIIMACWCRMDAISEPLLCVLQIDMLTIYNTSGEISCIPLPYAVASIWPLPFGLLLQRATDGSRPPYLSFPSSSPLLNARDLSRPNRECGSNPQCNTNMLNALGHNFMGNVSATSSHLILKHPLEEPQALFVQEKGRLSTMKDYDERTIWTSDTIPLVASYHKGKMQHSVWLVEIINSNFDTASSSKTADALNAGVLSKDFLLRKIWQGKCPQSAASKVFLATDDDGVPIICFLLQDKKVLLSIRLQTDESNNDILLDIKPHMSWSIPAIAAASVIVTRPRMKTGVLPFTDIVVLAMENNLLLYSGKQCLCRYYLPSDMGKGLVSRSMGYFKLTADCDDLRIVGLADAVGSKINVILNNGQMFRCALRRSPSSSLADDCITAMAEGLHPSFYNHFAVLLWGDGDSAYLSNADSCADSEWDSFSSVILQLCRNSGSKPPKFSNKMHDTSWDFLINSKFHMNYCKNTSVTVTYSTSGLDSRSSNFSGIPSLDEQSQEKSFYAQLLIQTLDSLHALYESLKFDNHRKRDLGLLVTLLCNIASSLGETSYVDHYLRDYPYLLQKVVSCPSSVHRVPPCLFRWLETCLRYGCHFVNDNDLPPLICKNGSSVVSLGRKIVSFYSLLLGSERIGRKLSTGVYYNIAKGSASTPEELTVLAMVAERFGLQQLDLLPAGVSLPLRHALEKCRDSPPADWPAPAYVLVGREDLALTCLGPSRNRKDPDSHTCLNLVSSSVPYMLHLHPVTMPSSISDTIGLDGFNIEDADSLDGSTADGMEHMFNASTQLRFGCDLRLNEVRRLLCSARPVAIQTSVNPSASDQDIQQGQLWQLAQRTTALPLGRGAFTLASTCTLLTEALTIPKLVLAGRLPAQQNATVNLDPNVRNLTELRSWPEFHNGVAAGLRLAPFQEKMSRTWIAYNKPEEPNVTHAGLLLALGLHGHLRVLTIADVYQYLSQEHEITTVGILLGMAASHRGTMQPAISKILYLHIPSRHPTCFPDLELPTLLQSAALLAVGLLYEGSAHPLTMKVLLGEIGRRSGGDNVLEREGYAVAAGSALGLVALGQGKDSFGIMNTLVDRLFQYIGGKESHSERSSNMVQRRDDHNRGAGQMMDGTQVNIDVTAPGATIALALIFLKTESAVVASRLTIPQTHFDLQFVRPDFIMLRVIARNMIMWSRVYPSRDWVESQIPEIVKMGIVSLRDDTSDGDEMDVEALVQAYVNIVAGACISLGLKYAGTRNGNVQELLYDYAIYLLNEIKPISITSGNGFPKGLSKYVDRCTLETCLHLIVLSLTVVMSGSGHLQTFRLLRFLRNRNSSDGHTSYGIQVAVNMAIGFLFLGGGLRTFSTANSAVAALLIALYPRLPTGPNDNRCHLQAFRHLYVLATEARWVQTVDVDTNLPVYVPLEITIAETDHHAETSFCEVTPCILPERAILKTVQVCGPRYWPQRIELVPEEKPWWRPEDKNDPFNGGLLYVKRKVGSCSYVDDPIGCQSLLSRAMHKVCDTTSLITATSSSSNSLPDSFKADQLISTFSADPSLIAFAQLCCDPSWHSRSDVDFKEFCLQVLFECVSKDRPALLQVYLSLYTIIVSMMEQVTGGDVFNDSLFLSTLKLAIAYNEDAIGGKLTGARVIVQSTFIASLRKRVEEILNSSQARDDFIDYLSDGKWPHERLDKDKHRSMILSWYLQWFDVPPRHVVKLAMEKIKTKVMISSAVPLLRLLLPTTHISVLVQIDEICFSPRDCG</sequence>
<dbReference type="Pfam" id="PF20518">
    <property type="entry name" value="Apc1_MidN"/>
    <property type="match status" value="1"/>
</dbReference>
<name>A0A443NK13_9MAGN</name>
<evidence type="ECO:0000313" key="17">
    <source>
        <dbReference type="Proteomes" id="UP000283530"/>
    </source>
</evidence>
<dbReference type="GO" id="GO:0070979">
    <property type="term" value="P:protein K11-linked ubiquitination"/>
    <property type="evidence" value="ECO:0007669"/>
    <property type="project" value="TreeGrafter"/>
</dbReference>
<evidence type="ECO:0000259" key="12">
    <source>
        <dbReference type="Pfam" id="PF12859"/>
    </source>
</evidence>
<feature type="domain" description="Anaphase-promoting complex subunit 1 middle" evidence="14">
    <location>
        <begin position="537"/>
        <end position="802"/>
    </location>
</feature>
<evidence type="ECO:0000256" key="7">
    <source>
        <dbReference type="ARBA" id="ARBA00022776"/>
    </source>
</evidence>
<dbReference type="GO" id="GO:0005680">
    <property type="term" value="C:anaphase-promoting complex"/>
    <property type="evidence" value="ECO:0007669"/>
    <property type="project" value="InterPro"/>
</dbReference>
<dbReference type="PANTHER" id="PTHR12827:SF3">
    <property type="entry name" value="ANAPHASE-PROMOTING COMPLEX SUBUNIT 1"/>
    <property type="match status" value="1"/>
</dbReference>
<keyword evidence="7" id="KW-0498">Mitosis</keyword>
<dbReference type="Pfam" id="PF21282">
    <property type="entry name" value="APC1_3rd"/>
    <property type="match status" value="1"/>
</dbReference>
<dbReference type="InterPro" id="IPR049255">
    <property type="entry name" value="Apc1_N"/>
</dbReference>
<keyword evidence="6" id="KW-0677">Repeat</keyword>
<evidence type="ECO:0000256" key="4">
    <source>
        <dbReference type="ARBA" id="ARBA00016070"/>
    </source>
</evidence>
<keyword evidence="8" id="KW-0833">Ubl conjugation pathway</keyword>
<comment type="similarity">
    <text evidence="3">Belongs to the APC1 family.</text>
</comment>
<evidence type="ECO:0000256" key="6">
    <source>
        <dbReference type="ARBA" id="ARBA00022737"/>
    </source>
</evidence>
<dbReference type="GO" id="GO:0007091">
    <property type="term" value="P:metaphase/anaphase transition of mitotic cell cycle"/>
    <property type="evidence" value="ECO:0007669"/>
    <property type="project" value="TreeGrafter"/>
</dbReference>
<evidence type="ECO:0000256" key="10">
    <source>
        <dbReference type="ARBA" id="ARBA00023306"/>
    </source>
</evidence>
<dbReference type="InterPro" id="IPR048971">
    <property type="entry name" value="Apc1_3rd"/>
</dbReference>
<proteinExistence type="inferred from homology"/>
<dbReference type="FunFam" id="1.25.10.10:FF:000211">
    <property type="entry name" value="Anaphase-promoting complex subunit 1"/>
    <property type="match status" value="1"/>
</dbReference>
<dbReference type="Gene3D" id="1.25.10.10">
    <property type="entry name" value="Leucine-rich Repeat Variant"/>
    <property type="match status" value="2"/>
</dbReference>
<evidence type="ECO:0000256" key="8">
    <source>
        <dbReference type="ARBA" id="ARBA00022786"/>
    </source>
</evidence>
<dbReference type="InterPro" id="IPR041221">
    <property type="entry name" value="APC1_C"/>
</dbReference>
<dbReference type="Proteomes" id="UP000283530">
    <property type="component" value="Unassembled WGS sequence"/>
</dbReference>
<feature type="domain" description="Anaphase-promoting complex subunit 1 beta-sandwich" evidence="15">
    <location>
        <begin position="1480"/>
        <end position="1541"/>
    </location>
</feature>
<evidence type="ECO:0000259" key="15">
    <source>
        <dbReference type="Pfam" id="PF21282"/>
    </source>
</evidence>
<dbReference type="FunFam" id="1.25.10.10:FF:000338">
    <property type="entry name" value="Anaphase-promoting complex subunit 1"/>
    <property type="match status" value="1"/>
</dbReference>
<evidence type="ECO:0000256" key="3">
    <source>
        <dbReference type="ARBA" id="ARBA00010547"/>
    </source>
</evidence>
<evidence type="ECO:0000256" key="9">
    <source>
        <dbReference type="ARBA" id="ARBA00023242"/>
    </source>
</evidence>
<keyword evidence="5" id="KW-0132">Cell division</keyword>
<dbReference type="GO" id="GO:0031145">
    <property type="term" value="P:anaphase-promoting complex-dependent catabolic process"/>
    <property type="evidence" value="ECO:0007669"/>
    <property type="project" value="TreeGrafter"/>
</dbReference>
<feature type="region of interest" description="Disordered" evidence="11">
    <location>
        <begin position="49"/>
        <end position="71"/>
    </location>
</feature>
<dbReference type="PANTHER" id="PTHR12827">
    <property type="entry name" value="MEIOTIC CHECKPOINT REGULATOR TSG24 FAMILY MEMBER"/>
    <property type="match status" value="1"/>
</dbReference>
<evidence type="ECO:0000313" key="16">
    <source>
        <dbReference type="EMBL" id="RWR78854.1"/>
    </source>
</evidence>
<feature type="domain" description="Anaphase-promoting complex subunit 1 C-terminal" evidence="13">
    <location>
        <begin position="1617"/>
        <end position="1781"/>
    </location>
</feature>
<evidence type="ECO:0000256" key="2">
    <source>
        <dbReference type="ARBA" id="ARBA00004906"/>
    </source>
</evidence>
<keyword evidence="10" id="KW-0131">Cell cycle</keyword>
<dbReference type="GO" id="GO:0060090">
    <property type="term" value="F:molecular adaptor activity"/>
    <property type="evidence" value="ECO:0007669"/>
    <property type="project" value="TreeGrafter"/>
</dbReference>
<dbReference type="InterPro" id="IPR046794">
    <property type="entry name" value="Apc1_MidN"/>
</dbReference>
<feature type="domain" description="Anaphase-promoting complex subunit 1 N-terminal" evidence="12">
    <location>
        <begin position="35"/>
        <end position="282"/>
    </location>
</feature>
<organism evidence="16 17">
    <name type="scientific">Cinnamomum micranthum f. kanehirae</name>
    <dbReference type="NCBI Taxonomy" id="337451"/>
    <lineage>
        <taxon>Eukaryota</taxon>
        <taxon>Viridiplantae</taxon>
        <taxon>Streptophyta</taxon>
        <taxon>Embryophyta</taxon>
        <taxon>Tracheophyta</taxon>
        <taxon>Spermatophyta</taxon>
        <taxon>Magnoliopsida</taxon>
        <taxon>Magnoliidae</taxon>
        <taxon>Laurales</taxon>
        <taxon>Lauraceae</taxon>
        <taxon>Cinnamomum</taxon>
    </lineage>
</organism>